<keyword evidence="6" id="KW-0560">Oxidoreductase</keyword>
<sequence length="551" mass="63106">MNVSTPTFPWHVMPTLDSLMFGDKLSTMELPQPRTIVASLLTIVFTLSYYRSVTKKTGLENFPGPWYAPYTAMHLRWLFARGTIHEYVEKMHKQYGDVILLGPRQIWVSDKGAMKQILLTIDLPKVTMYAEISRDRSSPGLFGEIRPVPHRNLKKFLSPAFTVASVDKLDTYFKACVSTLLDNYYDEVNKAVSKDLSFRPNGNIQTDLMRDLHCLALDIMGESSFGKGFGQIDKIFDPRKMLSSRDKRWSKIPNAIFDGQARRYGLVFIKRFLRRMGYEWEVDWPKEMTTAICELVDERAAAQGSAKNAARIDVLQHMLDEGARPDTGERMSNQDIIDQMSELLLAGSETTSGTMACLFVELARTPAALNKLLASLPPLSPSSPILDSKTVRTDPQYRYLEACLKENLRMNPIASELGRRTLDQGHNVNGFHIPPYTIVSASYRALHRDERYWPEPNRFWPERWLEGEEREGAPEPDMDAYFPFSNGRHNCIGQNFAYAEMRTVSANLLSRFSLEEAGYQEIQLRQFITMQFHDGKWKVVLKPRWREGAEA</sequence>
<feature type="binding site" description="axial binding residue" evidence="5">
    <location>
        <position position="491"/>
    </location>
    <ligand>
        <name>heme</name>
        <dbReference type="ChEBI" id="CHEBI:30413"/>
    </ligand>
    <ligandPart>
        <name>Fe</name>
        <dbReference type="ChEBI" id="CHEBI:18248"/>
    </ligandPart>
</feature>
<dbReference type="GO" id="GO:0005506">
    <property type="term" value="F:iron ion binding"/>
    <property type="evidence" value="ECO:0007669"/>
    <property type="project" value="InterPro"/>
</dbReference>
<protein>
    <recommendedName>
        <fullName evidence="9">Cytochrome P450 monooxygenase</fullName>
    </recommendedName>
</protein>
<comment type="similarity">
    <text evidence="2 6">Belongs to the cytochrome P450 family.</text>
</comment>
<dbReference type="EMBL" id="PDXA01000015">
    <property type="protein sequence ID" value="RYN51721.1"/>
    <property type="molecule type" value="Genomic_DNA"/>
</dbReference>
<gene>
    <name evidence="7" type="ORF">AA0114_g5447</name>
</gene>
<proteinExistence type="inferred from homology"/>
<evidence type="ECO:0000256" key="5">
    <source>
        <dbReference type="PIRSR" id="PIRSR602401-1"/>
    </source>
</evidence>
<keyword evidence="3 5" id="KW-0479">Metal-binding</keyword>
<evidence type="ECO:0000313" key="7">
    <source>
        <dbReference type="EMBL" id="RYN51721.1"/>
    </source>
</evidence>
<dbReference type="Proteomes" id="UP000292402">
    <property type="component" value="Unassembled WGS sequence"/>
</dbReference>
<dbReference type="InterPro" id="IPR036396">
    <property type="entry name" value="Cyt_P450_sf"/>
</dbReference>
<evidence type="ECO:0008006" key="9">
    <source>
        <dbReference type="Google" id="ProtNLM"/>
    </source>
</evidence>
<comment type="caution">
    <text evidence="7">The sequence shown here is derived from an EMBL/GenBank/DDBJ whole genome shotgun (WGS) entry which is preliminary data.</text>
</comment>
<evidence type="ECO:0000256" key="6">
    <source>
        <dbReference type="RuleBase" id="RU000461"/>
    </source>
</evidence>
<evidence type="ECO:0000256" key="4">
    <source>
        <dbReference type="ARBA" id="ARBA00023004"/>
    </source>
</evidence>
<dbReference type="AlphaFoldDB" id="A0A4Q4MJN5"/>
<dbReference type="GO" id="GO:0004497">
    <property type="term" value="F:monooxygenase activity"/>
    <property type="evidence" value="ECO:0007669"/>
    <property type="project" value="UniProtKB-KW"/>
</dbReference>
<dbReference type="GO" id="GO:0020037">
    <property type="term" value="F:heme binding"/>
    <property type="evidence" value="ECO:0007669"/>
    <property type="project" value="InterPro"/>
</dbReference>
<dbReference type="PANTHER" id="PTHR24305">
    <property type="entry name" value="CYTOCHROME P450"/>
    <property type="match status" value="1"/>
</dbReference>
<dbReference type="Gene3D" id="1.10.630.10">
    <property type="entry name" value="Cytochrome P450"/>
    <property type="match status" value="1"/>
</dbReference>
<dbReference type="GO" id="GO:0016705">
    <property type="term" value="F:oxidoreductase activity, acting on paired donors, with incorporation or reduction of molecular oxygen"/>
    <property type="evidence" value="ECO:0007669"/>
    <property type="project" value="InterPro"/>
</dbReference>
<organism evidence="7 8">
    <name type="scientific">Alternaria tenuissima</name>
    <dbReference type="NCBI Taxonomy" id="119927"/>
    <lineage>
        <taxon>Eukaryota</taxon>
        <taxon>Fungi</taxon>
        <taxon>Dikarya</taxon>
        <taxon>Ascomycota</taxon>
        <taxon>Pezizomycotina</taxon>
        <taxon>Dothideomycetes</taxon>
        <taxon>Pleosporomycetidae</taxon>
        <taxon>Pleosporales</taxon>
        <taxon>Pleosporineae</taxon>
        <taxon>Pleosporaceae</taxon>
        <taxon>Alternaria</taxon>
        <taxon>Alternaria sect. Alternaria</taxon>
        <taxon>Alternaria alternata complex</taxon>
    </lineage>
</organism>
<dbReference type="InterPro" id="IPR001128">
    <property type="entry name" value="Cyt_P450"/>
</dbReference>
<dbReference type="PROSITE" id="PS00086">
    <property type="entry name" value="CYTOCHROME_P450"/>
    <property type="match status" value="1"/>
</dbReference>
<evidence type="ECO:0000256" key="2">
    <source>
        <dbReference type="ARBA" id="ARBA00010617"/>
    </source>
</evidence>
<keyword evidence="6" id="KW-0503">Monooxygenase</keyword>
<dbReference type="SUPFAM" id="SSF48264">
    <property type="entry name" value="Cytochrome P450"/>
    <property type="match status" value="1"/>
</dbReference>
<dbReference type="Pfam" id="PF00067">
    <property type="entry name" value="p450"/>
    <property type="match status" value="1"/>
</dbReference>
<comment type="cofactor">
    <cofactor evidence="1 5">
        <name>heme</name>
        <dbReference type="ChEBI" id="CHEBI:30413"/>
    </cofactor>
</comment>
<dbReference type="PANTHER" id="PTHR24305:SF232">
    <property type="entry name" value="P450, PUTATIVE (EUROFUNG)-RELATED"/>
    <property type="match status" value="1"/>
</dbReference>
<evidence type="ECO:0000256" key="1">
    <source>
        <dbReference type="ARBA" id="ARBA00001971"/>
    </source>
</evidence>
<accession>A0A4Q4MJN5</accession>
<dbReference type="PRINTS" id="PR00463">
    <property type="entry name" value="EP450I"/>
</dbReference>
<keyword evidence="5 6" id="KW-0349">Heme</keyword>
<keyword evidence="4 5" id="KW-0408">Iron</keyword>
<dbReference type="InterPro" id="IPR050121">
    <property type="entry name" value="Cytochrome_P450_monoxygenase"/>
</dbReference>
<dbReference type="InterPro" id="IPR017972">
    <property type="entry name" value="Cyt_P450_CS"/>
</dbReference>
<dbReference type="InterPro" id="IPR002401">
    <property type="entry name" value="Cyt_P450_E_grp-I"/>
</dbReference>
<name>A0A4Q4MJN5_9PLEO</name>
<reference evidence="8" key="1">
    <citation type="journal article" date="2019" name="bioRxiv">
        <title>Genomics, evolutionary history and diagnostics of the Alternaria alternata species group including apple and Asian pear pathotypes.</title>
        <authorList>
            <person name="Armitage A.D."/>
            <person name="Cockerton H.M."/>
            <person name="Sreenivasaprasad S."/>
            <person name="Woodhall J.W."/>
            <person name="Lane C.R."/>
            <person name="Harrison R.J."/>
            <person name="Clarkson J.P."/>
        </authorList>
    </citation>
    <scope>NUCLEOTIDE SEQUENCE [LARGE SCALE GENOMIC DNA]</scope>
    <source>
        <strain evidence="8">FERA 1082</strain>
    </source>
</reference>
<dbReference type="PRINTS" id="PR00385">
    <property type="entry name" value="P450"/>
</dbReference>
<evidence type="ECO:0000313" key="8">
    <source>
        <dbReference type="Proteomes" id="UP000292402"/>
    </source>
</evidence>
<evidence type="ECO:0000256" key="3">
    <source>
        <dbReference type="ARBA" id="ARBA00022723"/>
    </source>
</evidence>